<evidence type="ECO:0000313" key="2">
    <source>
        <dbReference type="Proteomes" id="UP000247498"/>
    </source>
</evidence>
<dbReference type="InParanoid" id="A0A2V0PIM7"/>
<protein>
    <submittedName>
        <fullName evidence="1">Uncharacterized protein</fullName>
    </submittedName>
</protein>
<dbReference type="EMBL" id="BDRX01000108">
    <property type="protein sequence ID" value="GBF97803.1"/>
    <property type="molecule type" value="Genomic_DNA"/>
</dbReference>
<name>A0A2V0PIM7_9CHLO</name>
<proteinExistence type="predicted"/>
<dbReference type="AlphaFoldDB" id="A0A2V0PIM7"/>
<dbReference type="Proteomes" id="UP000247498">
    <property type="component" value="Unassembled WGS sequence"/>
</dbReference>
<sequence length="567" mass="62112">MKVCSNCNREGMACPPGNSYCCKNGNCENGKCVAKPSQCDVRVNNAKVSKYQAHHAYYLNSFAYVSAASDYYGLYFDEYDVEDWEGGSDEFSDFRMFVEEGRAEEFDGPPVVCSGRDDPTTHYGHFRGLDFKTAAGPLAWAADLAAQLWFSECQALTNCKADVASDKLTLARFKSWTTRAAEKMLAYLQISPGGRNLLCPPRAFRGFFYQTFLRPHMLTSEVFDMENWATLLDPARIKLKTAAGTEVLSAAEIMRRAQDLRYSIPEPLYALEGLIELLINFDHSLLSNIPSPILPASTSVVAVSTLDEGCPSGDALCAIRQLGLLGAKSAAGEVVHTLAGEKGCLENLREAQRNYKRAKENCQYLPAGDWVDPDPSKRTFAIERPIWEMQVEKGLAVYAYACAMIPAGNSSCKAQQDTLQDFMDTYKAMLATFASIPCDPSAKQYTHVNTLADGAKFPLIEPGMATGGKCLKFTMDFGTDAGCFTLGALNKRFERAIKCCSNDCDARPECNLLSRGYDLYFVPDCGGDSAAFSVNKMPASFKMPANSGPNSGGGDGKGYWSWGFYAP</sequence>
<evidence type="ECO:0000313" key="1">
    <source>
        <dbReference type="EMBL" id="GBF97803.1"/>
    </source>
</evidence>
<comment type="caution">
    <text evidence="1">The sequence shown here is derived from an EMBL/GenBank/DDBJ whole genome shotgun (WGS) entry which is preliminary data.</text>
</comment>
<accession>A0A2V0PIM7</accession>
<keyword evidence="2" id="KW-1185">Reference proteome</keyword>
<organism evidence="1 2">
    <name type="scientific">Raphidocelis subcapitata</name>
    <dbReference type="NCBI Taxonomy" id="307507"/>
    <lineage>
        <taxon>Eukaryota</taxon>
        <taxon>Viridiplantae</taxon>
        <taxon>Chlorophyta</taxon>
        <taxon>core chlorophytes</taxon>
        <taxon>Chlorophyceae</taxon>
        <taxon>CS clade</taxon>
        <taxon>Sphaeropleales</taxon>
        <taxon>Selenastraceae</taxon>
        <taxon>Raphidocelis</taxon>
    </lineage>
</organism>
<gene>
    <name evidence="1" type="ORF">Rsub_11329</name>
</gene>
<reference evidence="1 2" key="1">
    <citation type="journal article" date="2018" name="Sci. Rep.">
        <title>Raphidocelis subcapitata (=Pseudokirchneriella subcapitata) provides an insight into genome evolution and environmental adaptations in the Sphaeropleales.</title>
        <authorList>
            <person name="Suzuki S."/>
            <person name="Yamaguchi H."/>
            <person name="Nakajima N."/>
            <person name="Kawachi M."/>
        </authorList>
    </citation>
    <scope>NUCLEOTIDE SEQUENCE [LARGE SCALE GENOMIC DNA]</scope>
    <source>
        <strain evidence="1 2">NIES-35</strain>
    </source>
</reference>